<gene>
    <name evidence="1" type="ORF">AB406_0480</name>
</gene>
<proteinExistence type="predicted"/>
<accession>A0A1S7DQP1</accession>
<dbReference type="AlphaFoldDB" id="A0A1S7DQP1"/>
<evidence type="ECO:0008006" key="3">
    <source>
        <dbReference type="Google" id="ProtNLM"/>
    </source>
</evidence>
<name>A0A1S7DQP1_RIEAN</name>
<dbReference type="RefSeq" id="WP_079206696.1">
    <property type="nucleotide sequence ID" value="NZ_CP011859.1"/>
</dbReference>
<reference evidence="1 2" key="1">
    <citation type="submission" date="2015-06" db="EMBL/GenBank/DDBJ databases">
        <title>R. anatipestifer strain HXb2 is the most virulent strain so far, and the genome sequence would help us uncover the pathogenesis.</title>
        <authorList>
            <person name="Hu Q."/>
            <person name="Qi J."/>
            <person name="Bo H."/>
            <person name="Liu G."/>
            <person name="Tao M."/>
            <person name="Ding Y."/>
            <person name="Xue Y."/>
        </authorList>
    </citation>
    <scope>NUCLEOTIDE SEQUENCE [LARGE SCALE GENOMIC DNA]</scope>
    <source>
        <strain evidence="1 2">HXb2</strain>
    </source>
</reference>
<evidence type="ECO:0000313" key="2">
    <source>
        <dbReference type="Proteomes" id="UP000189883"/>
    </source>
</evidence>
<dbReference type="EMBL" id="CP011859">
    <property type="protein sequence ID" value="AQY21438.1"/>
    <property type="molecule type" value="Genomic_DNA"/>
</dbReference>
<protein>
    <recommendedName>
        <fullName evidence="3">Phage portal protein</fullName>
    </recommendedName>
</protein>
<evidence type="ECO:0000313" key="1">
    <source>
        <dbReference type="EMBL" id="AQY21438.1"/>
    </source>
</evidence>
<organism evidence="1 2">
    <name type="scientific">Riemerella anatipestifer</name>
    <name type="common">Moraxella anatipestifer</name>
    <dbReference type="NCBI Taxonomy" id="34085"/>
    <lineage>
        <taxon>Bacteria</taxon>
        <taxon>Pseudomonadati</taxon>
        <taxon>Bacteroidota</taxon>
        <taxon>Flavobacteriia</taxon>
        <taxon>Flavobacteriales</taxon>
        <taxon>Weeksellaceae</taxon>
        <taxon>Riemerella</taxon>
    </lineage>
</organism>
<sequence>MIEFIDDYNAINIDEQCAFTYETIDKRREEHKPWSPLDVFEARPFVSRYDDWNVFPYGENNQLPLLIRNIVYSNSIAPGILNKKTQLNWGQGPKLYEEKFVNGTLVREYKDDLEVQKWLDTWDYEGYLAKCNTDYSHIEGCYTKVILTKGWRIGSNQKVAKLEHIVPYRPLVVGKKFTPTHIILHKQDEPSEYEVYPMFDEQNPFKAGISIKYSNLYTFCSDFFSIPHILGSVPWIIQSSNVPKFLAALSKNAINIKYHITSPKEFWDAKREELKEKCTLENRDYKESMLKALRKKILTEIKEVLSGIENAGKFWHSERVLYVDGANFTELGWEINVIDQKMRDVVQSHIDIANKADASVATGIGIHSALGNLSHGGKSDTGSEQYYAYNNYVLSSIDLPERIVMKVINAALKINFPNKRLKMGFYHGTAKRQEEIAKKDRNKILDYGNE</sequence>
<dbReference type="Proteomes" id="UP000189883">
    <property type="component" value="Chromosome"/>
</dbReference>